<dbReference type="PANTHER" id="PTHR14911">
    <property type="entry name" value="THUMP DOMAIN-CONTAINING"/>
    <property type="match status" value="1"/>
</dbReference>
<accession>A0AA37TVH1</accession>
<sequence length="348" mass="39380">MIHYLLLANPGHNRIYFESAQQIGRSELQAIALSANAQLSFVEDSRDEYVHGLPANLQFSVDAPLTPEQMQRLSSASTFYSLFEIKLDKLLQPCQVQDFRTFPESMVQILRYTGKTNEQFTRLMVNLAVSASETRSERLTLLDPMSGKGTSLYEGLIRGYNVVGVEINSKWVEETRAYLLNFMKKGRYKHGARKERRNLAGGNKKAATGFILDCAHSKAAYANKQSQQLQLFDGDTRQLQHMVKKRSCDVLVCDLPYGVQHGSKNAKDSKLERSPLELLEQALPSWSQALKAKAAAVISFNEFTLTWQQAATAFTQAGFEVLPQEYYQGYLHRVDQSIKRNLIVARKK</sequence>
<reference evidence="2 3" key="1">
    <citation type="journal article" date="2014" name="Int. J. Syst. Evol. Microbiol.">
        <title>Complete genome sequence of Corynebacterium casei LMG S-19264T (=DSM 44701T), isolated from a smear-ripened cheese.</title>
        <authorList>
            <consortium name="US DOE Joint Genome Institute (JGI-PGF)"/>
            <person name="Walter F."/>
            <person name="Albersmeier A."/>
            <person name="Kalinowski J."/>
            <person name="Ruckert C."/>
        </authorList>
    </citation>
    <scope>NUCLEOTIDE SEQUENCE [LARGE SCALE GENOMIC DNA]</scope>
    <source>
        <strain evidence="2 3">NBRC 112785</strain>
    </source>
</reference>
<dbReference type="RefSeq" id="WP_095498699.1">
    <property type="nucleotide sequence ID" value="NZ_BSPO01000003.1"/>
</dbReference>
<dbReference type="AlphaFoldDB" id="A0AA37TVH1"/>
<organism evidence="2 3">
    <name type="scientific">Paraferrimonas haliotis</name>
    <dbReference type="NCBI Taxonomy" id="2013866"/>
    <lineage>
        <taxon>Bacteria</taxon>
        <taxon>Pseudomonadati</taxon>
        <taxon>Pseudomonadota</taxon>
        <taxon>Gammaproteobacteria</taxon>
        <taxon>Alteromonadales</taxon>
        <taxon>Ferrimonadaceae</taxon>
        <taxon>Paraferrimonas</taxon>
    </lineage>
</organism>
<keyword evidence="2" id="KW-0489">Methyltransferase</keyword>
<evidence type="ECO:0000259" key="1">
    <source>
        <dbReference type="Pfam" id="PF01170"/>
    </source>
</evidence>
<dbReference type="GO" id="GO:0030488">
    <property type="term" value="P:tRNA methylation"/>
    <property type="evidence" value="ECO:0007669"/>
    <property type="project" value="TreeGrafter"/>
</dbReference>
<dbReference type="EMBL" id="BSPO01000003">
    <property type="protein sequence ID" value="GLS83664.1"/>
    <property type="molecule type" value="Genomic_DNA"/>
</dbReference>
<evidence type="ECO:0000313" key="3">
    <source>
        <dbReference type="Proteomes" id="UP001157439"/>
    </source>
</evidence>
<protein>
    <submittedName>
        <fullName evidence="2">DNA methylase</fullName>
    </submittedName>
</protein>
<evidence type="ECO:0000313" key="2">
    <source>
        <dbReference type="EMBL" id="GLS83664.1"/>
    </source>
</evidence>
<keyword evidence="2" id="KW-0808">Transferase</keyword>
<dbReference type="SUPFAM" id="SSF53335">
    <property type="entry name" value="S-adenosyl-L-methionine-dependent methyltransferases"/>
    <property type="match status" value="1"/>
</dbReference>
<dbReference type="GO" id="GO:0016423">
    <property type="term" value="F:tRNA (guanine) methyltransferase activity"/>
    <property type="evidence" value="ECO:0007669"/>
    <property type="project" value="TreeGrafter"/>
</dbReference>
<dbReference type="InterPro" id="IPR029063">
    <property type="entry name" value="SAM-dependent_MTases_sf"/>
</dbReference>
<dbReference type="PANTHER" id="PTHR14911:SF13">
    <property type="entry name" value="TRNA (GUANINE(6)-N2)-METHYLTRANSFERASE THUMP3"/>
    <property type="match status" value="1"/>
</dbReference>
<dbReference type="Pfam" id="PF01170">
    <property type="entry name" value="UPF0020"/>
    <property type="match status" value="1"/>
</dbReference>
<dbReference type="Proteomes" id="UP001157439">
    <property type="component" value="Unassembled WGS sequence"/>
</dbReference>
<proteinExistence type="predicted"/>
<name>A0AA37TVH1_9GAMM</name>
<gene>
    <name evidence="2" type="ORF">GCM10007894_16410</name>
</gene>
<feature type="domain" description="Ribosomal RNA large subunit methyltransferase K/L-like methyltransferase" evidence="1">
    <location>
        <begin position="117"/>
        <end position="303"/>
    </location>
</feature>
<dbReference type="InterPro" id="IPR000241">
    <property type="entry name" value="RlmKL-like_Mtase"/>
</dbReference>
<dbReference type="Gene3D" id="3.40.50.150">
    <property type="entry name" value="Vaccinia Virus protein VP39"/>
    <property type="match status" value="1"/>
</dbReference>
<comment type="caution">
    <text evidence="2">The sequence shown here is derived from an EMBL/GenBank/DDBJ whole genome shotgun (WGS) entry which is preliminary data.</text>
</comment>
<keyword evidence="3" id="KW-1185">Reference proteome</keyword>